<evidence type="ECO:0000256" key="1">
    <source>
        <dbReference type="ARBA" id="ARBA00022723"/>
    </source>
</evidence>
<dbReference type="SUPFAM" id="SSF57825">
    <property type="entry name" value="Aspartate carbamoyltransferase, Regulatory-chain, C-terminal domain"/>
    <property type="match status" value="1"/>
</dbReference>
<dbReference type="GO" id="GO:0009347">
    <property type="term" value="C:aspartate carbamoyltransferase complex"/>
    <property type="evidence" value="ECO:0007669"/>
    <property type="project" value="InterPro"/>
</dbReference>
<dbReference type="HAMAP" id="MF_00002">
    <property type="entry name" value="Asp_carb_tr_reg"/>
    <property type="match status" value="1"/>
</dbReference>
<feature type="domain" description="Aspartate carbamoyltransferase regulatory subunit N-terminal" evidence="4">
    <location>
        <begin position="9"/>
        <end position="100"/>
    </location>
</feature>
<dbReference type="GO" id="GO:0016740">
    <property type="term" value="F:transferase activity"/>
    <property type="evidence" value="ECO:0007669"/>
    <property type="project" value="UniProtKB-KW"/>
</dbReference>
<evidence type="ECO:0000256" key="2">
    <source>
        <dbReference type="ARBA" id="ARBA00022833"/>
    </source>
</evidence>
<dbReference type="Pfam" id="PF02748">
    <property type="entry name" value="PyrI_C"/>
    <property type="match status" value="1"/>
</dbReference>
<accession>A0A644ZLT0</accession>
<keyword evidence="3" id="KW-0665">Pyrimidine biosynthesis</keyword>
<evidence type="ECO:0000313" key="6">
    <source>
        <dbReference type="EMBL" id="MPM41860.1"/>
    </source>
</evidence>
<evidence type="ECO:0000259" key="5">
    <source>
        <dbReference type="Pfam" id="PF02748"/>
    </source>
</evidence>
<keyword evidence="1" id="KW-0479">Metal-binding</keyword>
<proteinExistence type="inferred from homology"/>
<evidence type="ECO:0000259" key="4">
    <source>
        <dbReference type="Pfam" id="PF01948"/>
    </source>
</evidence>
<dbReference type="SUPFAM" id="SSF54893">
    <property type="entry name" value="Aspartate carbamoyltransferase, Regulatory-chain, N-terminal domain"/>
    <property type="match status" value="1"/>
</dbReference>
<dbReference type="AlphaFoldDB" id="A0A644ZLT0"/>
<feature type="domain" description="Aspartate carbamoyltransferase regulatory subunit C-terminal" evidence="5">
    <location>
        <begin position="104"/>
        <end position="151"/>
    </location>
</feature>
<dbReference type="InterPro" id="IPR020545">
    <property type="entry name" value="Asp_carbamoyltransf_reg_N"/>
</dbReference>
<protein>
    <submittedName>
        <fullName evidence="6">Aspartate carbamoyltransferase regulatory chain</fullName>
    </submittedName>
</protein>
<dbReference type="PANTHER" id="PTHR35805">
    <property type="entry name" value="ASPARTATE CARBAMOYLTRANSFERASE REGULATORY CHAIN"/>
    <property type="match status" value="1"/>
</dbReference>
<comment type="caution">
    <text evidence="6">The sequence shown here is derived from an EMBL/GenBank/DDBJ whole genome shotgun (WGS) entry which is preliminary data.</text>
</comment>
<reference evidence="6" key="1">
    <citation type="submission" date="2019-08" db="EMBL/GenBank/DDBJ databases">
        <authorList>
            <person name="Kucharzyk K."/>
            <person name="Murdoch R.W."/>
            <person name="Higgins S."/>
            <person name="Loffler F."/>
        </authorList>
    </citation>
    <scope>NUCLEOTIDE SEQUENCE</scope>
</reference>
<gene>
    <name evidence="6" type="primary">pyrI_14</name>
    <name evidence="6" type="ORF">SDC9_88520</name>
</gene>
<dbReference type="InterPro" id="IPR002801">
    <property type="entry name" value="Asp_carbamoylTrfase_reg"/>
</dbReference>
<sequence length="154" mass="17589">MTKSDNHSLQVKALENGTVIDHIPQGVVQRVLSILGLEECTEQIYMGANLESQKMGRKGIIKVANHFFGQEEIDKLGLIAPTATVIEIRDYEVKSKTKVHIPDEVHKMVKCFNPKCITNKEAVTTRFYVIDKDDLKLRCHYCEKITGRKNIEYK</sequence>
<dbReference type="InterPro" id="IPR020542">
    <property type="entry name" value="Asp_carbamoyltrfase_reg_C"/>
</dbReference>
<dbReference type="GO" id="GO:0006207">
    <property type="term" value="P:'de novo' pyrimidine nucleobase biosynthetic process"/>
    <property type="evidence" value="ECO:0007669"/>
    <property type="project" value="InterPro"/>
</dbReference>
<organism evidence="6">
    <name type="scientific">bioreactor metagenome</name>
    <dbReference type="NCBI Taxonomy" id="1076179"/>
    <lineage>
        <taxon>unclassified sequences</taxon>
        <taxon>metagenomes</taxon>
        <taxon>ecological metagenomes</taxon>
    </lineage>
</organism>
<dbReference type="GO" id="GO:0046872">
    <property type="term" value="F:metal ion binding"/>
    <property type="evidence" value="ECO:0007669"/>
    <property type="project" value="UniProtKB-KW"/>
</dbReference>
<dbReference type="InterPro" id="IPR036792">
    <property type="entry name" value="Asp_carbatrfase_reg_C_sf"/>
</dbReference>
<keyword evidence="2" id="KW-0862">Zinc</keyword>
<keyword evidence="6" id="KW-0808">Transferase</keyword>
<dbReference type="Gene3D" id="3.30.70.140">
    <property type="entry name" value="Aspartate carbamoyltransferase regulatory subunit, N-terminal domain"/>
    <property type="match status" value="1"/>
</dbReference>
<name>A0A644ZLT0_9ZZZZ</name>
<dbReference type="NCBIfam" id="TIGR00240">
    <property type="entry name" value="ATCase_reg"/>
    <property type="match status" value="1"/>
</dbReference>
<evidence type="ECO:0000256" key="3">
    <source>
        <dbReference type="ARBA" id="ARBA00022975"/>
    </source>
</evidence>
<dbReference type="Gene3D" id="2.30.30.20">
    <property type="entry name" value="Aspartate carbamoyltransferase regulatory subunit, C-terminal domain"/>
    <property type="match status" value="1"/>
</dbReference>
<dbReference type="GO" id="GO:0006221">
    <property type="term" value="P:pyrimidine nucleotide biosynthetic process"/>
    <property type="evidence" value="ECO:0007669"/>
    <property type="project" value="UniProtKB-KW"/>
</dbReference>
<dbReference type="PANTHER" id="PTHR35805:SF1">
    <property type="entry name" value="ASPARTATE CARBAMOYLTRANSFERASE REGULATORY CHAIN"/>
    <property type="match status" value="1"/>
</dbReference>
<dbReference type="Pfam" id="PF01948">
    <property type="entry name" value="PyrI"/>
    <property type="match status" value="1"/>
</dbReference>
<dbReference type="InterPro" id="IPR036793">
    <property type="entry name" value="Asp_carbatrfase_reg_N_sf"/>
</dbReference>
<dbReference type="EMBL" id="VSSQ01009516">
    <property type="protein sequence ID" value="MPM41860.1"/>
    <property type="molecule type" value="Genomic_DNA"/>
</dbReference>